<name>A0A1J4SCJ6_9BACT</name>
<evidence type="ECO:0000313" key="3">
    <source>
        <dbReference type="Proteomes" id="UP000182278"/>
    </source>
</evidence>
<accession>A0A1J4SCJ6</accession>
<dbReference type="Pfam" id="PF18765">
    <property type="entry name" value="Polbeta"/>
    <property type="match status" value="1"/>
</dbReference>
<dbReference type="EMBL" id="MNUO01000064">
    <property type="protein sequence ID" value="OIN97107.1"/>
    <property type="molecule type" value="Genomic_DNA"/>
</dbReference>
<evidence type="ECO:0000313" key="2">
    <source>
        <dbReference type="EMBL" id="OIN97107.1"/>
    </source>
</evidence>
<protein>
    <recommendedName>
        <fullName evidence="1">Polymerase beta nucleotidyltransferase domain-containing protein</fullName>
    </recommendedName>
</protein>
<proteinExistence type="predicted"/>
<dbReference type="Gene3D" id="3.30.460.10">
    <property type="entry name" value="Beta Polymerase, domain 2"/>
    <property type="match status" value="1"/>
</dbReference>
<feature type="domain" description="Polymerase beta nucleotidyltransferase" evidence="1">
    <location>
        <begin position="21"/>
        <end position="113"/>
    </location>
</feature>
<dbReference type="CDD" id="cd05403">
    <property type="entry name" value="NT_KNTase_like"/>
    <property type="match status" value="1"/>
</dbReference>
<organism evidence="2 3">
    <name type="scientific">Candidatus Desantisbacteria bacterium CG1_02_38_46</name>
    <dbReference type="NCBI Taxonomy" id="1817893"/>
    <lineage>
        <taxon>Bacteria</taxon>
        <taxon>Candidatus Desantisiibacteriota</taxon>
    </lineage>
</organism>
<comment type="caution">
    <text evidence="2">The sequence shown here is derived from an EMBL/GenBank/DDBJ whole genome shotgun (WGS) entry which is preliminary data.</text>
</comment>
<dbReference type="STRING" id="1817893.AUJ66_04325"/>
<dbReference type="PANTHER" id="PTHR33933">
    <property type="entry name" value="NUCLEOTIDYLTRANSFERASE"/>
    <property type="match status" value="1"/>
</dbReference>
<dbReference type="InterPro" id="IPR052548">
    <property type="entry name" value="Type_VII_TA_antitoxin"/>
</dbReference>
<sequence>MNIPEELKNPIIDFVNEADRIPNLKYIILFGSIPKGEVSKKSDIDLLMLFNTDHNPEVGKEIDTCLEISSKISQKYNLSYSFSFVMKNLNNPDDIDPDFLWTISREGTIIWGRPDTELLKEPGKYLEPKSLITYSTKGLGSKEKSAIQRGLFGYSFSQTVKDKSYQSEKKGLIDKKEYKIGDGVLLVPSSIEEKVVEILRRNKAKYKSTKVWK</sequence>
<dbReference type="Proteomes" id="UP000182278">
    <property type="component" value="Unassembled WGS sequence"/>
</dbReference>
<dbReference type="InterPro" id="IPR041633">
    <property type="entry name" value="Polbeta"/>
</dbReference>
<reference evidence="2 3" key="1">
    <citation type="journal article" date="2016" name="Environ. Microbiol.">
        <title>Genomic resolution of a cold subsurface aquifer community provides metabolic insights for novel microbes adapted to high CO concentrations.</title>
        <authorList>
            <person name="Probst A.J."/>
            <person name="Castelle C.J."/>
            <person name="Singh A."/>
            <person name="Brown C.T."/>
            <person name="Anantharaman K."/>
            <person name="Sharon I."/>
            <person name="Hug L.A."/>
            <person name="Burstein D."/>
            <person name="Emerson J.B."/>
            <person name="Thomas B.C."/>
            <person name="Banfield J.F."/>
        </authorList>
    </citation>
    <scope>NUCLEOTIDE SEQUENCE [LARGE SCALE GENOMIC DNA]</scope>
    <source>
        <strain evidence="2">CG1_02_38_46</strain>
    </source>
</reference>
<dbReference type="SUPFAM" id="SSF81301">
    <property type="entry name" value="Nucleotidyltransferase"/>
    <property type="match status" value="1"/>
</dbReference>
<dbReference type="AlphaFoldDB" id="A0A1J4SCJ6"/>
<dbReference type="InterPro" id="IPR043519">
    <property type="entry name" value="NT_sf"/>
</dbReference>
<dbReference type="PANTHER" id="PTHR33933:SF1">
    <property type="entry name" value="PROTEIN ADENYLYLTRANSFERASE MNTA-RELATED"/>
    <property type="match status" value="1"/>
</dbReference>
<evidence type="ECO:0000259" key="1">
    <source>
        <dbReference type="Pfam" id="PF18765"/>
    </source>
</evidence>
<gene>
    <name evidence="2" type="ORF">AUJ66_04325</name>
</gene>